<evidence type="ECO:0000256" key="1">
    <source>
        <dbReference type="SAM" id="MobiDB-lite"/>
    </source>
</evidence>
<protein>
    <submittedName>
        <fullName evidence="2">Non-specific serine/threonine protein kinase</fullName>
    </submittedName>
</protein>
<organism evidence="2">
    <name type="scientific">Rhizophora mucronata</name>
    <name type="common">Asiatic mangrove</name>
    <dbReference type="NCBI Taxonomy" id="61149"/>
    <lineage>
        <taxon>Eukaryota</taxon>
        <taxon>Viridiplantae</taxon>
        <taxon>Streptophyta</taxon>
        <taxon>Embryophyta</taxon>
        <taxon>Tracheophyta</taxon>
        <taxon>Spermatophyta</taxon>
        <taxon>Magnoliopsida</taxon>
        <taxon>eudicotyledons</taxon>
        <taxon>Gunneridae</taxon>
        <taxon>Pentapetalae</taxon>
        <taxon>rosids</taxon>
        <taxon>fabids</taxon>
        <taxon>Malpighiales</taxon>
        <taxon>Rhizophoraceae</taxon>
        <taxon>Rhizophora</taxon>
    </lineage>
</organism>
<reference evidence="2" key="1">
    <citation type="submission" date="2018-02" db="EMBL/GenBank/DDBJ databases">
        <title>Rhizophora mucronata_Transcriptome.</title>
        <authorList>
            <person name="Meera S.P."/>
            <person name="Sreeshan A."/>
            <person name="Augustine A."/>
        </authorList>
    </citation>
    <scope>NUCLEOTIDE SEQUENCE</scope>
    <source>
        <tissue evidence="2">Leaf</tissue>
    </source>
</reference>
<evidence type="ECO:0000313" key="2">
    <source>
        <dbReference type="EMBL" id="MBX48740.1"/>
    </source>
</evidence>
<dbReference type="GO" id="GO:0004674">
    <property type="term" value="F:protein serine/threonine kinase activity"/>
    <property type="evidence" value="ECO:0007669"/>
    <property type="project" value="UniProtKB-KW"/>
</dbReference>
<feature type="region of interest" description="Disordered" evidence="1">
    <location>
        <begin position="52"/>
        <end position="81"/>
    </location>
</feature>
<sequence>MSPGVLDSQLVLEDESNVCHMITVLKIALLCTSTSSLDRPTMREVVLMLIESSEQGGHHDSSPSHEANSSDELIVHDKNFC</sequence>
<accession>A0A2P2P203</accession>
<keyword evidence="2" id="KW-0418">Kinase</keyword>
<name>A0A2P2P203_RHIMU</name>
<dbReference type="AlphaFoldDB" id="A0A2P2P203"/>
<keyword evidence="2" id="KW-0723">Serine/threonine-protein kinase</keyword>
<dbReference type="EMBL" id="GGEC01068256">
    <property type="protein sequence ID" value="MBX48740.1"/>
    <property type="molecule type" value="Transcribed_RNA"/>
</dbReference>
<keyword evidence="2" id="KW-0808">Transferase</keyword>
<proteinExistence type="predicted"/>